<dbReference type="SUPFAM" id="SSF53850">
    <property type="entry name" value="Periplasmic binding protein-like II"/>
    <property type="match status" value="1"/>
</dbReference>
<dbReference type="InterPro" id="IPR036388">
    <property type="entry name" value="WH-like_DNA-bd_sf"/>
</dbReference>
<feature type="domain" description="HTH lysR-type" evidence="5">
    <location>
        <begin position="1"/>
        <end position="58"/>
    </location>
</feature>
<dbReference type="InterPro" id="IPR036390">
    <property type="entry name" value="WH_DNA-bd_sf"/>
</dbReference>
<evidence type="ECO:0000313" key="6">
    <source>
        <dbReference type="EMBL" id="OZI71659.1"/>
    </source>
</evidence>
<dbReference type="InterPro" id="IPR005119">
    <property type="entry name" value="LysR_subst-bd"/>
</dbReference>
<dbReference type="GO" id="GO:0003677">
    <property type="term" value="F:DNA binding"/>
    <property type="evidence" value="ECO:0007669"/>
    <property type="project" value="UniProtKB-KW"/>
</dbReference>
<dbReference type="Proteomes" id="UP000216429">
    <property type="component" value="Unassembled WGS sequence"/>
</dbReference>
<comment type="caution">
    <text evidence="6">The sequence shown here is derived from an EMBL/GenBank/DDBJ whole genome shotgun (WGS) entry which is preliminary data.</text>
</comment>
<evidence type="ECO:0000256" key="1">
    <source>
        <dbReference type="ARBA" id="ARBA00009437"/>
    </source>
</evidence>
<reference evidence="7" key="1">
    <citation type="submission" date="2017-05" db="EMBL/GenBank/DDBJ databases">
        <title>Complete and WGS of Bordetella genogroups.</title>
        <authorList>
            <person name="Spilker T."/>
            <person name="Lipuma J."/>
        </authorList>
    </citation>
    <scope>NUCLEOTIDE SEQUENCE [LARGE SCALE GENOMIC DNA]</scope>
    <source>
        <strain evidence="7">AU6712</strain>
    </source>
</reference>
<sequence>MTPRQLRYFLEIAHCGSFSVASAALRVAQPALSQHVASLESELGVMLFDRRAKGVTLTPAGERLKQRAASILEQLDALKTDVAGPPGKPRGPVRVCLSRSLARVLVAPLLRHVERELPDVRLLLSSALSSEVRTALETRQLDVALMPNAFELPGLDCTPIYEEGFSLFGRASLFERPGKTIAFSAIGSRPLVAPDRDHDLRRLIERTAIDLNCPLNVKYEVNDPDLNYALVREGLAFAILPASATLDLGMHDAAIAERKVIRPAITRVQSIVRVPGEAQTAAAQAVGQALITVLQALVKTKLLGGRIITAQP</sequence>
<keyword evidence="3" id="KW-0238">DNA-binding</keyword>
<dbReference type="GO" id="GO:0003700">
    <property type="term" value="F:DNA-binding transcription factor activity"/>
    <property type="evidence" value="ECO:0007669"/>
    <property type="project" value="InterPro"/>
</dbReference>
<dbReference type="PROSITE" id="PS50931">
    <property type="entry name" value="HTH_LYSR"/>
    <property type="match status" value="1"/>
</dbReference>
<comment type="similarity">
    <text evidence="1">Belongs to the LysR transcriptional regulatory family.</text>
</comment>
<dbReference type="GO" id="GO:0005829">
    <property type="term" value="C:cytosol"/>
    <property type="evidence" value="ECO:0007669"/>
    <property type="project" value="TreeGrafter"/>
</dbReference>
<dbReference type="AlphaFoldDB" id="A0A261VC33"/>
<proteinExistence type="inferred from homology"/>
<dbReference type="Pfam" id="PF00126">
    <property type="entry name" value="HTH_1"/>
    <property type="match status" value="1"/>
</dbReference>
<protein>
    <submittedName>
        <fullName evidence="6">LysR family transcriptional regulator</fullName>
    </submittedName>
</protein>
<gene>
    <name evidence="6" type="ORF">CAL22_17825</name>
</gene>
<dbReference type="EMBL" id="NEVU01000003">
    <property type="protein sequence ID" value="OZI71659.1"/>
    <property type="molecule type" value="Genomic_DNA"/>
</dbReference>
<dbReference type="PANTHER" id="PTHR30419">
    <property type="entry name" value="HTH-TYPE TRANSCRIPTIONAL REGULATOR YBHD"/>
    <property type="match status" value="1"/>
</dbReference>
<dbReference type="RefSeq" id="WP_094815566.1">
    <property type="nucleotide sequence ID" value="NZ_NEVU01000003.1"/>
</dbReference>
<evidence type="ECO:0000256" key="2">
    <source>
        <dbReference type="ARBA" id="ARBA00023015"/>
    </source>
</evidence>
<evidence type="ECO:0000256" key="4">
    <source>
        <dbReference type="ARBA" id="ARBA00023163"/>
    </source>
</evidence>
<dbReference type="OrthoDB" id="8850588at2"/>
<dbReference type="Gene3D" id="1.10.10.10">
    <property type="entry name" value="Winged helix-like DNA-binding domain superfamily/Winged helix DNA-binding domain"/>
    <property type="match status" value="1"/>
</dbReference>
<dbReference type="Pfam" id="PF03466">
    <property type="entry name" value="LysR_substrate"/>
    <property type="match status" value="1"/>
</dbReference>
<evidence type="ECO:0000313" key="7">
    <source>
        <dbReference type="Proteomes" id="UP000216429"/>
    </source>
</evidence>
<dbReference type="Gene3D" id="3.40.190.290">
    <property type="match status" value="1"/>
</dbReference>
<keyword evidence="7" id="KW-1185">Reference proteome</keyword>
<accession>A0A261VC33</accession>
<dbReference type="PRINTS" id="PR00039">
    <property type="entry name" value="HTHLYSR"/>
</dbReference>
<evidence type="ECO:0000259" key="5">
    <source>
        <dbReference type="PROSITE" id="PS50931"/>
    </source>
</evidence>
<organism evidence="6 7">
    <name type="scientific">Bordetella genomosp. 12</name>
    <dbReference type="NCBI Taxonomy" id="463035"/>
    <lineage>
        <taxon>Bacteria</taxon>
        <taxon>Pseudomonadati</taxon>
        <taxon>Pseudomonadota</taxon>
        <taxon>Betaproteobacteria</taxon>
        <taxon>Burkholderiales</taxon>
        <taxon>Alcaligenaceae</taxon>
        <taxon>Bordetella</taxon>
    </lineage>
</organism>
<dbReference type="FunFam" id="1.10.10.10:FF:000001">
    <property type="entry name" value="LysR family transcriptional regulator"/>
    <property type="match status" value="1"/>
</dbReference>
<dbReference type="SUPFAM" id="SSF46785">
    <property type="entry name" value="Winged helix' DNA-binding domain"/>
    <property type="match status" value="1"/>
</dbReference>
<dbReference type="InterPro" id="IPR000847">
    <property type="entry name" value="LysR_HTH_N"/>
</dbReference>
<keyword evidence="2" id="KW-0805">Transcription regulation</keyword>
<keyword evidence="4" id="KW-0804">Transcription</keyword>
<name>A0A261VC33_9BORD</name>
<evidence type="ECO:0000256" key="3">
    <source>
        <dbReference type="ARBA" id="ARBA00023125"/>
    </source>
</evidence>
<dbReference type="InterPro" id="IPR050950">
    <property type="entry name" value="HTH-type_LysR_regulators"/>
</dbReference>